<sequence length="233" mass="26377">MSIAEELDVVVAPRLERLILWNDCPGAWFDKNFRTRVKIGHTQALKVLGYLEPSIHVLEIRNTVIEFGTKASPTTTVPSVKILGLRVRFGMHREAKALPTFLRCFPKVDTLHVMSAEADEPTGKLNFKFWQDVGPLQCLQSHIKKVVFKDYHGYRSELAFLRFVMERAQLLQKMVVVLADASKEAVAEKLKPLACSTKRASRDPEFMILVRKGGSAWSFRVASDLSKSDPFDC</sequence>
<reference evidence="1" key="2">
    <citation type="submission" date="2025-09" db="UniProtKB">
        <authorList>
            <consortium name="EnsemblPlants"/>
        </authorList>
    </citation>
    <scope>IDENTIFICATION</scope>
</reference>
<dbReference type="Proteomes" id="UP001732700">
    <property type="component" value="Chromosome 3D"/>
</dbReference>
<organism evidence="1 2">
    <name type="scientific">Avena sativa</name>
    <name type="common">Oat</name>
    <dbReference type="NCBI Taxonomy" id="4498"/>
    <lineage>
        <taxon>Eukaryota</taxon>
        <taxon>Viridiplantae</taxon>
        <taxon>Streptophyta</taxon>
        <taxon>Embryophyta</taxon>
        <taxon>Tracheophyta</taxon>
        <taxon>Spermatophyta</taxon>
        <taxon>Magnoliopsida</taxon>
        <taxon>Liliopsida</taxon>
        <taxon>Poales</taxon>
        <taxon>Poaceae</taxon>
        <taxon>BOP clade</taxon>
        <taxon>Pooideae</taxon>
        <taxon>Poodae</taxon>
        <taxon>Poeae</taxon>
        <taxon>Poeae Chloroplast Group 1 (Aveneae type)</taxon>
        <taxon>Aveninae</taxon>
        <taxon>Avena</taxon>
    </lineage>
</organism>
<evidence type="ECO:0000313" key="2">
    <source>
        <dbReference type="Proteomes" id="UP001732700"/>
    </source>
</evidence>
<dbReference type="EnsemblPlants" id="AVESA.00010b.r2.3DG0537460.1">
    <property type="protein sequence ID" value="AVESA.00010b.r2.3DG0537460.1.CDS"/>
    <property type="gene ID" value="AVESA.00010b.r2.3DG0537460"/>
</dbReference>
<protein>
    <submittedName>
        <fullName evidence="1">Uncharacterized protein</fullName>
    </submittedName>
</protein>
<accession>A0ACD5VZ46</accession>
<proteinExistence type="predicted"/>
<keyword evidence="2" id="KW-1185">Reference proteome</keyword>
<reference evidence="1" key="1">
    <citation type="submission" date="2021-05" db="EMBL/GenBank/DDBJ databases">
        <authorList>
            <person name="Scholz U."/>
            <person name="Mascher M."/>
            <person name="Fiebig A."/>
        </authorList>
    </citation>
    <scope>NUCLEOTIDE SEQUENCE [LARGE SCALE GENOMIC DNA]</scope>
</reference>
<evidence type="ECO:0000313" key="1">
    <source>
        <dbReference type="EnsemblPlants" id="AVESA.00010b.r2.3DG0537460.1.CDS"/>
    </source>
</evidence>
<name>A0ACD5VZ46_AVESA</name>